<dbReference type="Proteomes" id="UP001187192">
    <property type="component" value="Unassembled WGS sequence"/>
</dbReference>
<dbReference type="Pfam" id="PF13456">
    <property type="entry name" value="RVT_3"/>
    <property type="match status" value="1"/>
</dbReference>
<dbReference type="PANTHER" id="PTHR47074">
    <property type="entry name" value="BNAC02G40300D PROTEIN"/>
    <property type="match status" value="1"/>
</dbReference>
<organism evidence="2 3">
    <name type="scientific">Ficus carica</name>
    <name type="common">Common fig</name>
    <dbReference type="NCBI Taxonomy" id="3494"/>
    <lineage>
        <taxon>Eukaryota</taxon>
        <taxon>Viridiplantae</taxon>
        <taxon>Streptophyta</taxon>
        <taxon>Embryophyta</taxon>
        <taxon>Tracheophyta</taxon>
        <taxon>Spermatophyta</taxon>
        <taxon>Magnoliopsida</taxon>
        <taxon>eudicotyledons</taxon>
        <taxon>Gunneridae</taxon>
        <taxon>Pentapetalae</taxon>
        <taxon>rosids</taxon>
        <taxon>fabids</taxon>
        <taxon>Rosales</taxon>
        <taxon>Moraceae</taxon>
        <taxon>Ficeae</taxon>
        <taxon>Ficus</taxon>
    </lineage>
</organism>
<accession>A0AA88DRM3</accession>
<comment type="caution">
    <text evidence="2">The sequence shown here is derived from an EMBL/GenBank/DDBJ whole genome shotgun (WGS) entry which is preliminary data.</text>
</comment>
<dbReference type="CDD" id="cd06222">
    <property type="entry name" value="RNase_H_like"/>
    <property type="match status" value="1"/>
</dbReference>
<dbReference type="InterPro" id="IPR002156">
    <property type="entry name" value="RNaseH_domain"/>
</dbReference>
<evidence type="ECO:0000313" key="3">
    <source>
        <dbReference type="Proteomes" id="UP001187192"/>
    </source>
</evidence>
<protein>
    <recommendedName>
        <fullName evidence="1">RNase H type-1 domain-containing protein</fullName>
    </recommendedName>
</protein>
<reference evidence="2" key="1">
    <citation type="submission" date="2023-07" db="EMBL/GenBank/DDBJ databases">
        <title>draft genome sequence of fig (Ficus carica).</title>
        <authorList>
            <person name="Takahashi T."/>
            <person name="Nishimura K."/>
        </authorList>
    </citation>
    <scope>NUCLEOTIDE SEQUENCE</scope>
</reference>
<proteinExistence type="predicted"/>
<dbReference type="InterPro" id="IPR052929">
    <property type="entry name" value="RNase_H-like_EbsB-rel"/>
</dbReference>
<dbReference type="InterPro" id="IPR036397">
    <property type="entry name" value="RNaseH_sf"/>
</dbReference>
<name>A0AA88DRM3_FICCA</name>
<dbReference type="GO" id="GO:0004523">
    <property type="term" value="F:RNA-DNA hybrid ribonuclease activity"/>
    <property type="evidence" value="ECO:0007669"/>
    <property type="project" value="InterPro"/>
</dbReference>
<dbReference type="Gene3D" id="3.30.420.10">
    <property type="entry name" value="Ribonuclease H-like superfamily/Ribonuclease H"/>
    <property type="match status" value="1"/>
</dbReference>
<sequence length="126" mass="13881">MTNDSSKHRNDNVLVCGALTKFIDGRFSLFLTECIALREGLKLAKELEIDGLVVETDATNIAAVKPGDLELSVEGPILDDTQSLLDHLRQSVANHVRHNANQAAHLLASFGFNSKCLHFGFMRLHL</sequence>
<evidence type="ECO:0000313" key="2">
    <source>
        <dbReference type="EMBL" id="GMN60270.1"/>
    </source>
</evidence>
<gene>
    <name evidence="2" type="ORF">TIFTF001_029364</name>
</gene>
<keyword evidence="3" id="KW-1185">Reference proteome</keyword>
<dbReference type="AlphaFoldDB" id="A0AA88DRM3"/>
<dbReference type="InterPro" id="IPR044730">
    <property type="entry name" value="RNase_H-like_dom_plant"/>
</dbReference>
<dbReference type="GO" id="GO:0003676">
    <property type="term" value="F:nucleic acid binding"/>
    <property type="evidence" value="ECO:0007669"/>
    <property type="project" value="InterPro"/>
</dbReference>
<feature type="domain" description="RNase H type-1" evidence="1">
    <location>
        <begin position="9"/>
        <end position="110"/>
    </location>
</feature>
<dbReference type="PANTHER" id="PTHR47074:SF11">
    <property type="entry name" value="REVERSE TRANSCRIPTASE-LIKE PROTEIN"/>
    <property type="match status" value="1"/>
</dbReference>
<dbReference type="EMBL" id="BTGU01000097">
    <property type="protein sequence ID" value="GMN60270.1"/>
    <property type="molecule type" value="Genomic_DNA"/>
</dbReference>
<evidence type="ECO:0000259" key="1">
    <source>
        <dbReference type="Pfam" id="PF13456"/>
    </source>
</evidence>